<name>I3Z6D4_BELBD</name>
<dbReference type="RefSeq" id="WP_014772761.1">
    <property type="nucleotide sequence ID" value="NC_018010.1"/>
</dbReference>
<sequence length="655" mass="77452">MNLKQLFNIFLSVSFFMISYKSQGQKEYQGEYKFNNINGKAKFQFVEDTDGKVIKQGEFSFVRKESDPKDKTRFLKTEIKGVYEQDKKKGSWTYLDEDHQLELEDIVDFELISNLESIQIKLEANYVNGIPNGKWKFEENEFSEGSLNKKAQAEEFLFKDGDIQGKFQFKSFTDDYTQFIRGELKDDGIMNGEWTFVYEAEGRLVSEVRKYEDGFLLGLVKRDLNNDDVIEEQVFFETIAKLNQVNAGENNGFRIADQNFGILFNDGFLSNSPEIKGQTEGNEFMTDFLKKILRYDESYLNQKLELIESPIHTKKFVFELNRNQQKIIEELPAKFDELLKVTQEFKERNALGLNRQKSDSLSATYSFFEFQNEKLKRFNELMDKIRTKEIQFYDVNYIAQEGLEFVSGMDKIKYNFGGEVKVLEIEYYVGDFKEDFYGALDAYVLEMNKVTSKFKAYAERQLSRIEQDSDLKNLEEKIGERKNQLDELYTGFEEKDELTQELLSAINSNILKDDYNRINERYAKSEQFSIKKDEANTLLDLLDEMESQYEVLSNISRNWEILDEYYNEEVINPFTYTNYDKRAKPRLFESAERLFEYYLERIAKEQDYTAIKIWTKKIESLIVKMSELRNEDTRSLERRLNRRSSISKIESDLEL</sequence>
<accession>I3Z6D4</accession>
<dbReference type="EMBL" id="CP003281">
    <property type="protein sequence ID" value="AFL84802.1"/>
    <property type="molecule type" value="Genomic_DNA"/>
</dbReference>
<dbReference type="eggNOG" id="ENOG5032XVY">
    <property type="taxonomic scope" value="Bacteria"/>
</dbReference>
<evidence type="ECO:0000313" key="1">
    <source>
        <dbReference type="EMBL" id="AFL84802.1"/>
    </source>
</evidence>
<proteinExistence type="predicted"/>
<dbReference type="Proteomes" id="UP000006050">
    <property type="component" value="Chromosome"/>
</dbReference>
<protein>
    <submittedName>
        <fullName evidence="1">Uncharacterized protein</fullName>
    </submittedName>
</protein>
<organism evidence="1 2">
    <name type="scientific">Belliella baltica (strain DSM 15883 / CIP 108006 / LMG 21964 / BA134)</name>
    <dbReference type="NCBI Taxonomy" id="866536"/>
    <lineage>
        <taxon>Bacteria</taxon>
        <taxon>Pseudomonadati</taxon>
        <taxon>Bacteroidota</taxon>
        <taxon>Cytophagia</taxon>
        <taxon>Cytophagales</taxon>
        <taxon>Cyclobacteriaceae</taxon>
        <taxon>Belliella</taxon>
    </lineage>
</organism>
<dbReference type="AlphaFoldDB" id="I3Z6D4"/>
<reference evidence="2" key="1">
    <citation type="submission" date="2012-06" db="EMBL/GenBank/DDBJ databases">
        <title>The complete genome of Belliella baltica DSM 15883.</title>
        <authorList>
            <person name="Lucas S."/>
            <person name="Copeland A."/>
            <person name="Lapidus A."/>
            <person name="Goodwin L."/>
            <person name="Pitluck S."/>
            <person name="Peters L."/>
            <person name="Mikhailova N."/>
            <person name="Davenport K."/>
            <person name="Kyrpides N."/>
            <person name="Mavromatis K."/>
            <person name="Pagani I."/>
            <person name="Ivanova N."/>
            <person name="Ovchinnikova G."/>
            <person name="Zeytun A."/>
            <person name="Detter J.C."/>
            <person name="Han C."/>
            <person name="Land M."/>
            <person name="Hauser L."/>
            <person name="Markowitz V."/>
            <person name="Cheng J.-F."/>
            <person name="Hugenholtz P."/>
            <person name="Woyke T."/>
            <person name="Wu D."/>
            <person name="Tindall B."/>
            <person name="Pomrenke H."/>
            <person name="Brambilla E."/>
            <person name="Klenk H.-P."/>
            <person name="Eisen J.A."/>
        </authorList>
    </citation>
    <scope>NUCLEOTIDE SEQUENCE [LARGE SCALE GENOMIC DNA]</scope>
    <source>
        <strain evidence="2">DSM 15883 / CIP 108006 / LMG 21964 / BA134</strain>
    </source>
</reference>
<dbReference type="HOGENOM" id="CLU_418376_0_0_10"/>
<dbReference type="OrthoDB" id="831785at2"/>
<gene>
    <name evidence="1" type="ordered locus">Belba_2236</name>
</gene>
<dbReference type="KEGG" id="bbd:Belba_2236"/>
<dbReference type="PATRIC" id="fig|866536.3.peg.2300"/>
<dbReference type="STRING" id="866536.Belba_2236"/>
<evidence type="ECO:0000313" key="2">
    <source>
        <dbReference type="Proteomes" id="UP000006050"/>
    </source>
</evidence>
<keyword evidence="2" id="KW-1185">Reference proteome</keyword>